<dbReference type="AlphaFoldDB" id="A0A290S332"/>
<organism evidence="1 2">
    <name type="scientific">Pseudoalteromonas arctica A 37-1-2</name>
    <dbReference type="NCBI Taxonomy" id="1117313"/>
    <lineage>
        <taxon>Bacteria</taxon>
        <taxon>Pseudomonadati</taxon>
        <taxon>Pseudomonadota</taxon>
        <taxon>Gammaproteobacteria</taxon>
        <taxon>Alteromonadales</taxon>
        <taxon>Pseudoalteromonadaceae</taxon>
        <taxon>Pseudoalteromonas</taxon>
    </lineage>
</organism>
<sequence>MKVFTLTFKKSAQLIYFSLDEKLHLNSKMIKSCLDCYLGC</sequence>
<name>A0A290S332_9GAMM</name>
<dbReference type="KEGG" id="part:PARC_a1993"/>
<reference evidence="1 2" key="1">
    <citation type="journal article" date="2012" name="J. Bacteriol.">
        <title>Genome sequences of type strains of seven species of the marine bacterium Pseudoalteromonas.</title>
        <authorList>
            <person name="Xie B.B."/>
            <person name="Shu Y.L."/>
            <person name="Qin Q.L."/>
            <person name="Rong J.C."/>
            <person name="Zhang X.Y."/>
            <person name="Chen X.L."/>
            <person name="Shi M."/>
            <person name="He H.L."/>
            <person name="Zhou B.C."/>
            <person name="Zhang Y.Z."/>
        </authorList>
    </citation>
    <scope>NUCLEOTIDE SEQUENCE [LARGE SCALE GENOMIC DNA]</scope>
    <source>
        <strain evidence="1 2">A 37-1-2</strain>
    </source>
</reference>
<dbReference type="EMBL" id="CP011025">
    <property type="protein sequence ID" value="ATC86538.1"/>
    <property type="molecule type" value="Genomic_DNA"/>
</dbReference>
<dbReference type="Proteomes" id="UP000016505">
    <property type="component" value="Chromosome I"/>
</dbReference>
<evidence type="ECO:0000313" key="1">
    <source>
        <dbReference type="EMBL" id="ATC86538.1"/>
    </source>
</evidence>
<evidence type="ECO:0000313" key="2">
    <source>
        <dbReference type="Proteomes" id="UP000016505"/>
    </source>
</evidence>
<protein>
    <submittedName>
        <fullName evidence="1">Uncharacterized protein</fullName>
    </submittedName>
</protein>
<gene>
    <name evidence="1" type="ORF">PARC_a1993</name>
</gene>
<proteinExistence type="predicted"/>
<accession>A0A290S332</accession>